<evidence type="ECO:0000256" key="1">
    <source>
        <dbReference type="ARBA" id="ARBA00023186"/>
    </source>
</evidence>
<evidence type="ECO:0000259" key="3">
    <source>
        <dbReference type="Pfam" id="PF01556"/>
    </source>
</evidence>
<evidence type="ECO:0000313" key="5">
    <source>
        <dbReference type="Proteomes" id="UP001314263"/>
    </source>
</evidence>
<reference evidence="4 5" key="1">
    <citation type="submission" date="2023-10" db="EMBL/GenBank/DDBJ databases">
        <authorList>
            <person name="Maclean D."/>
            <person name="Macfadyen A."/>
        </authorList>
    </citation>
    <scope>NUCLEOTIDE SEQUENCE [LARGE SCALE GENOMIC DNA]</scope>
</reference>
<dbReference type="FunFam" id="2.60.260.20:FF:000013">
    <property type="entry name" value="DnaJ subfamily B member 11"/>
    <property type="match status" value="1"/>
</dbReference>
<dbReference type="SUPFAM" id="SSF49493">
    <property type="entry name" value="HSP40/DnaJ peptide-binding domain"/>
    <property type="match status" value="2"/>
</dbReference>
<comment type="caution">
    <text evidence="4">The sequence shown here is derived from an EMBL/GenBank/DDBJ whole genome shotgun (WGS) entry which is preliminary data.</text>
</comment>
<dbReference type="GO" id="GO:0051082">
    <property type="term" value="F:unfolded protein binding"/>
    <property type="evidence" value="ECO:0007669"/>
    <property type="project" value="InterPro"/>
</dbReference>
<dbReference type="InterPro" id="IPR002939">
    <property type="entry name" value="DnaJ_C"/>
</dbReference>
<keyword evidence="1" id="KW-0143">Chaperone</keyword>
<evidence type="ECO:0000313" key="4">
    <source>
        <dbReference type="EMBL" id="CAK0783405.1"/>
    </source>
</evidence>
<dbReference type="InterPro" id="IPR051339">
    <property type="entry name" value="DnaJ_subfamily_B"/>
</dbReference>
<accession>A0AAV1IAT4</accession>
<gene>
    <name evidence="4" type="ORF">CVIRNUC_006604</name>
</gene>
<dbReference type="Pfam" id="PF01556">
    <property type="entry name" value="DnaJ_C"/>
    <property type="match status" value="1"/>
</dbReference>
<dbReference type="PANTHER" id="PTHR24078:SF553">
    <property type="entry name" value="DNAJ HOMOLOG SUBFAMILY B MEMBER 5"/>
    <property type="match status" value="1"/>
</dbReference>
<dbReference type="CDD" id="cd10747">
    <property type="entry name" value="DnaJ_C"/>
    <property type="match status" value="1"/>
</dbReference>
<sequence>MEPRQEAYIQPLPDAASLEACRPTFGASYFPDASAYITSAKAVNSSKVGVARNREQPWKAEQGMLHDSPVRHNSHSARKDDGPHGGQDAFMQLVTEQLGGSVFNFQGSAHASYCSSNEEMLSHHGASFSCSADSFTSNLYQQPYHLRPGNQMAEHPLSLTLEEIYHGGMKAVECPRTIIDGVSGHNMPVTELLNVRITPGVREGTRVVLKEQGDEHIGQRTSDVALVVREELHPQFERKGNDLLTRVEVPLVQALTCEYVEVPLLDGDSMEVAVRGPISPESEVKLAGMGMPTPEDPAQTGDLYVRFNISFPERINSAQKAQLKAALL</sequence>
<dbReference type="GO" id="GO:0005829">
    <property type="term" value="C:cytosol"/>
    <property type="evidence" value="ECO:0007669"/>
    <property type="project" value="TreeGrafter"/>
</dbReference>
<dbReference type="Proteomes" id="UP001314263">
    <property type="component" value="Unassembled WGS sequence"/>
</dbReference>
<name>A0AAV1IAT4_9CHLO</name>
<keyword evidence="5" id="KW-1185">Reference proteome</keyword>
<dbReference type="Gene3D" id="2.60.260.20">
    <property type="entry name" value="Urease metallochaperone UreE, N-terminal domain"/>
    <property type="match status" value="2"/>
</dbReference>
<organism evidence="4 5">
    <name type="scientific">Coccomyxa viridis</name>
    <dbReference type="NCBI Taxonomy" id="1274662"/>
    <lineage>
        <taxon>Eukaryota</taxon>
        <taxon>Viridiplantae</taxon>
        <taxon>Chlorophyta</taxon>
        <taxon>core chlorophytes</taxon>
        <taxon>Trebouxiophyceae</taxon>
        <taxon>Trebouxiophyceae incertae sedis</taxon>
        <taxon>Coccomyxaceae</taxon>
        <taxon>Coccomyxa</taxon>
    </lineage>
</organism>
<feature type="region of interest" description="Disordered" evidence="2">
    <location>
        <begin position="61"/>
        <end position="86"/>
    </location>
</feature>
<dbReference type="AlphaFoldDB" id="A0AAV1IAT4"/>
<dbReference type="InterPro" id="IPR008971">
    <property type="entry name" value="HSP40/DnaJ_pept-bd"/>
</dbReference>
<protein>
    <recommendedName>
        <fullName evidence="3">Chaperone DnaJ C-terminal domain-containing protein</fullName>
    </recommendedName>
</protein>
<proteinExistence type="predicted"/>
<dbReference type="GO" id="GO:0006457">
    <property type="term" value="P:protein folding"/>
    <property type="evidence" value="ECO:0007669"/>
    <property type="project" value="InterPro"/>
</dbReference>
<evidence type="ECO:0000256" key="2">
    <source>
        <dbReference type="SAM" id="MobiDB-lite"/>
    </source>
</evidence>
<feature type="domain" description="Chaperone DnaJ C-terminal" evidence="3">
    <location>
        <begin position="154"/>
        <end position="312"/>
    </location>
</feature>
<dbReference type="PANTHER" id="PTHR24078">
    <property type="entry name" value="DNAJ HOMOLOG SUBFAMILY C MEMBER"/>
    <property type="match status" value="1"/>
</dbReference>
<dbReference type="EMBL" id="CAUYUE010000008">
    <property type="protein sequence ID" value="CAK0783405.1"/>
    <property type="molecule type" value="Genomic_DNA"/>
</dbReference>
<dbReference type="GO" id="GO:0051087">
    <property type="term" value="F:protein-folding chaperone binding"/>
    <property type="evidence" value="ECO:0007669"/>
    <property type="project" value="TreeGrafter"/>
</dbReference>